<feature type="region of interest" description="Disordered" evidence="1">
    <location>
        <begin position="1"/>
        <end position="21"/>
    </location>
</feature>
<keyword evidence="2" id="KW-0812">Transmembrane</keyword>
<feature type="transmembrane region" description="Helical" evidence="2">
    <location>
        <begin position="116"/>
        <end position="139"/>
    </location>
</feature>
<evidence type="ECO:0000313" key="4">
    <source>
        <dbReference type="Proteomes" id="UP000023435"/>
    </source>
</evidence>
<evidence type="ECO:0000256" key="2">
    <source>
        <dbReference type="SAM" id="Phobius"/>
    </source>
</evidence>
<keyword evidence="2" id="KW-0472">Membrane</keyword>
<feature type="transmembrane region" description="Helical" evidence="2">
    <location>
        <begin position="27"/>
        <end position="46"/>
    </location>
</feature>
<dbReference type="AlphaFoldDB" id="A0A120AHL9"/>
<evidence type="ECO:0008006" key="5">
    <source>
        <dbReference type="Google" id="ProtNLM"/>
    </source>
</evidence>
<organism evidence="3 4">
    <name type="scientific">Lysobacter capsici AZ78</name>
    <dbReference type="NCBI Taxonomy" id="1444315"/>
    <lineage>
        <taxon>Bacteria</taxon>
        <taxon>Pseudomonadati</taxon>
        <taxon>Pseudomonadota</taxon>
        <taxon>Gammaproteobacteria</taxon>
        <taxon>Lysobacterales</taxon>
        <taxon>Lysobacteraceae</taxon>
        <taxon>Lysobacter</taxon>
    </lineage>
</organism>
<sequence length="151" mass="17245">MSIDPYAAPKSQITPTHPQRPRPSRWWWLYFAILCALLLAGMWMQWRIGMSLTMLLPTLLNLWGMLGLVGFITARPIGPRWQWLICLILTSAQLSVVILLLLGNLLAAGWTTEHLAALFVLTGPVLMLPLLLALTRYHFDFGYLWMQRVSD</sequence>
<proteinExistence type="predicted"/>
<dbReference type="EMBL" id="JAJA02000001">
    <property type="protein sequence ID" value="KWS06333.1"/>
    <property type="molecule type" value="Genomic_DNA"/>
</dbReference>
<dbReference type="RefSeq" id="WP_036101562.1">
    <property type="nucleotide sequence ID" value="NZ_JAJA02000001.1"/>
</dbReference>
<comment type="caution">
    <text evidence="3">The sequence shown here is derived from an EMBL/GenBank/DDBJ whole genome shotgun (WGS) entry which is preliminary data.</text>
</comment>
<name>A0A120AHL9_9GAMM</name>
<feature type="transmembrane region" description="Helical" evidence="2">
    <location>
        <begin position="52"/>
        <end position="72"/>
    </location>
</feature>
<reference evidence="3 4" key="1">
    <citation type="journal article" date="2014" name="Genome Announc.">
        <title>Draft Genome Sequence of Lysobacter capsici AZ78, a Bacterium Antagonistic to Plant-Pathogenic Oomycetes.</title>
        <authorList>
            <person name="Puopolo G."/>
            <person name="Sonego P."/>
            <person name="Engelen K."/>
            <person name="Pertot I."/>
        </authorList>
    </citation>
    <scope>NUCLEOTIDE SEQUENCE [LARGE SCALE GENOMIC DNA]</scope>
    <source>
        <strain evidence="3 4">AZ78</strain>
    </source>
</reference>
<dbReference type="Proteomes" id="UP000023435">
    <property type="component" value="Unassembled WGS sequence"/>
</dbReference>
<protein>
    <recommendedName>
        <fullName evidence="5">Transmembrane protein</fullName>
    </recommendedName>
</protein>
<accession>A0A120AHL9</accession>
<evidence type="ECO:0000256" key="1">
    <source>
        <dbReference type="SAM" id="MobiDB-lite"/>
    </source>
</evidence>
<feature type="transmembrane region" description="Helical" evidence="2">
    <location>
        <begin position="84"/>
        <end position="110"/>
    </location>
</feature>
<dbReference type="OrthoDB" id="9919655at2"/>
<keyword evidence="4" id="KW-1185">Reference proteome</keyword>
<evidence type="ECO:0000313" key="3">
    <source>
        <dbReference type="EMBL" id="KWS06333.1"/>
    </source>
</evidence>
<gene>
    <name evidence="3" type="ORF">AZ78_3888</name>
</gene>
<keyword evidence="2" id="KW-1133">Transmembrane helix</keyword>